<evidence type="ECO:0000256" key="1">
    <source>
        <dbReference type="SAM" id="Phobius"/>
    </source>
</evidence>
<evidence type="ECO:0000313" key="3">
    <source>
        <dbReference type="Proteomes" id="UP001291653"/>
    </source>
</evidence>
<sequence>MRAPEWLPWSCLLAVTCLSSIGLLGAGIAEQL</sequence>
<keyword evidence="1" id="KW-0472">Membrane</keyword>
<feature type="transmembrane region" description="Helical" evidence="1">
    <location>
        <begin position="6"/>
        <end position="29"/>
    </location>
</feature>
<gene>
    <name evidence="2" type="ORF">SYYSPA8_34435</name>
</gene>
<reference evidence="2 3" key="1">
    <citation type="submission" date="2022-10" db="EMBL/GenBank/DDBJ databases">
        <title>Draft genome sequence of Streptomyces sp. YSPA8.</title>
        <authorList>
            <person name="Moriuchi R."/>
            <person name="Dohra H."/>
            <person name="Yamamura H."/>
            <person name="Kodani S."/>
        </authorList>
    </citation>
    <scope>NUCLEOTIDE SEQUENCE [LARGE SCALE GENOMIC DNA]</scope>
    <source>
        <strain evidence="2 3">YSPA8</strain>
    </source>
</reference>
<accession>A0ABQ5PAB3</accession>
<keyword evidence="1" id="KW-1133">Transmembrane helix</keyword>
<name>A0ABQ5PAB3_9ACTN</name>
<comment type="caution">
    <text evidence="2">The sequence shown here is derived from an EMBL/GenBank/DDBJ whole genome shotgun (WGS) entry which is preliminary data.</text>
</comment>
<keyword evidence="1" id="KW-0812">Transmembrane</keyword>
<dbReference type="EMBL" id="BSBI01000020">
    <property type="protein sequence ID" value="GLF99506.1"/>
    <property type="molecule type" value="Genomic_DNA"/>
</dbReference>
<keyword evidence="3" id="KW-1185">Reference proteome</keyword>
<dbReference type="Proteomes" id="UP001291653">
    <property type="component" value="Unassembled WGS sequence"/>
</dbReference>
<organism evidence="2 3">
    <name type="scientific">Streptomyces yaizuensis</name>
    <dbReference type="NCBI Taxonomy" id="2989713"/>
    <lineage>
        <taxon>Bacteria</taxon>
        <taxon>Bacillati</taxon>
        <taxon>Actinomycetota</taxon>
        <taxon>Actinomycetes</taxon>
        <taxon>Kitasatosporales</taxon>
        <taxon>Streptomycetaceae</taxon>
        <taxon>Streptomyces</taxon>
    </lineage>
</organism>
<proteinExistence type="predicted"/>
<protein>
    <submittedName>
        <fullName evidence="2">Uncharacterized protein</fullName>
    </submittedName>
</protein>
<evidence type="ECO:0000313" key="2">
    <source>
        <dbReference type="EMBL" id="GLF99506.1"/>
    </source>
</evidence>